<protein>
    <recommendedName>
        <fullName evidence="8">Peptidase A1 domain-containing protein</fullName>
    </recommendedName>
</protein>
<reference evidence="9" key="1">
    <citation type="submission" date="2023-05" db="EMBL/GenBank/DDBJ databases">
        <title>Genome and transcriptome analyses reveal genes involved in the formation of fine ridges on petal epidermal cells in Hibiscus trionum.</title>
        <authorList>
            <person name="Koshimizu S."/>
            <person name="Masuda S."/>
            <person name="Ishii T."/>
            <person name="Shirasu K."/>
            <person name="Hoshino A."/>
            <person name="Arita M."/>
        </authorList>
    </citation>
    <scope>NUCLEOTIDE SEQUENCE</scope>
    <source>
        <strain evidence="9">Hamamatsu line</strain>
    </source>
</reference>
<dbReference type="Proteomes" id="UP001165190">
    <property type="component" value="Unassembled WGS sequence"/>
</dbReference>
<dbReference type="PANTHER" id="PTHR47967:SF36">
    <property type="entry name" value="PEPTIDASE A1 DOMAIN-CONTAINING PROTEIN"/>
    <property type="match status" value="1"/>
</dbReference>
<evidence type="ECO:0000256" key="3">
    <source>
        <dbReference type="ARBA" id="ARBA00022750"/>
    </source>
</evidence>
<dbReference type="GO" id="GO:0005576">
    <property type="term" value="C:extracellular region"/>
    <property type="evidence" value="ECO:0007669"/>
    <property type="project" value="TreeGrafter"/>
</dbReference>
<keyword evidence="5" id="KW-0325">Glycoprotein</keyword>
<dbReference type="FunFam" id="2.40.70.10:FF:000034">
    <property type="entry name" value="Aspartyl protease family protein"/>
    <property type="match status" value="1"/>
</dbReference>
<dbReference type="InterPro" id="IPR051708">
    <property type="entry name" value="Plant_Aspart_Prot_A1"/>
</dbReference>
<name>A0A9W7LNH6_HIBTR</name>
<keyword evidence="3" id="KW-0064">Aspartyl protease</keyword>
<dbReference type="InterPro" id="IPR001461">
    <property type="entry name" value="Aspartic_peptidase_A1"/>
</dbReference>
<dbReference type="Gene3D" id="2.40.70.10">
    <property type="entry name" value="Acid Proteases"/>
    <property type="match status" value="2"/>
</dbReference>
<dbReference type="InterPro" id="IPR032799">
    <property type="entry name" value="TAXi_C"/>
</dbReference>
<dbReference type="GO" id="GO:0006508">
    <property type="term" value="P:proteolysis"/>
    <property type="evidence" value="ECO:0007669"/>
    <property type="project" value="UniProtKB-KW"/>
</dbReference>
<evidence type="ECO:0000313" key="9">
    <source>
        <dbReference type="EMBL" id="GMI71088.1"/>
    </source>
</evidence>
<feature type="signal peptide" evidence="7">
    <location>
        <begin position="1"/>
        <end position="20"/>
    </location>
</feature>
<gene>
    <name evidence="9" type="ORF">HRI_000778100</name>
</gene>
<keyword evidence="10" id="KW-1185">Reference proteome</keyword>
<evidence type="ECO:0000256" key="2">
    <source>
        <dbReference type="ARBA" id="ARBA00022670"/>
    </source>
</evidence>
<evidence type="ECO:0000256" key="1">
    <source>
        <dbReference type="ARBA" id="ARBA00007447"/>
    </source>
</evidence>
<dbReference type="InterPro" id="IPR034161">
    <property type="entry name" value="Pepsin-like_plant"/>
</dbReference>
<dbReference type="PROSITE" id="PS51767">
    <property type="entry name" value="PEPTIDASE_A1"/>
    <property type="match status" value="1"/>
</dbReference>
<keyword evidence="7" id="KW-0732">Signal</keyword>
<proteinExistence type="inferred from homology"/>
<feature type="active site" evidence="6">
    <location>
        <position position="117"/>
    </location>
</feature>
<dbReference type="OrthoDB" id="2747330at2759"/>
<dbReference type="PRINTS" id="PR00792">
    <property type="entry name" value="PEPSIN"/>
</dbReference>
<dbReference type="Pfam" id="PF14543">
    <property type="entry name" value="TAXi_N"/>
    <property type="match status" value="1"/>
</dbReference>
<dbReference type="FunFam" id="2.40.70.10:FF:000120">
    <property type="entry name" value="Aspartic proteinase nepenthesin-2"/>
    <property type="match status" value="1"/>
</dbReference>
<dbReference type="AlphaFoldDB" id="A0A9W7LNH6"/>
<sequence length="476" mass="51644">MASLPFISFLSYLIICTTLSSDTATATATAAATTIKVSLSPFPHHSPSNAYQVLSNLATSSVARAHHLKHQNPKANATKTNTSSSLLKTPLFPHSYGGYTISLSFGTPPQPLTLIMDTGSSLSWFPCTSRYLCSQCAFPNVDPAKIPTFAPKLSSTKKLVGCRNPKCSWLFGPNVQSRCQDCEPTSKVCNQTCPPYLIQYGLGSTGGLLLVENLVFPHKTFPDFLVGCSIISNRQPAGIAGFGRSVESLPSQLSLKKFSYCLVSRRFDDTGVSSNMLLETGSGDAKTPGLSYTPFHKNQAASNPAFKEFYYVVLRKILVGDQNVKVPYSFLVPGSDGNGGTIVDSGSTFTFMERPVFELVSNELEKQMGNYSRALEVENMSGLAPCFNISGYKSIEVPELTFHFKGGAKMALPLTNYFSFVGDDKVVCLMVVTDNVVNQGLHGGPAIILGSFQQQDYQIEFDLANDRFGFAKKRCV</sequence>
<dbReference type="InterPro" id="IPR032861">
    <property type="entry name" value="TAXi_N"/>
</dbReference>
<dbReference type="GO" id="GO:0004190">
    <property type="term" value="F:aspartic-type endopeptidase activity"/>
    <property type="evidence" value="ECO:0007669"/>
    <property type="project" value="UniProtKB-KW"/>
</dbReference>
<feature type="chain" id="PRO_5040870485" description="Peptidase A1 domain-containing protein" evidence="7">
    <location>
        <begin position="21"/>
        <end position="476"/>
    </location>
</feature>
<dbReference type="EMBL" id="BSYR01000010">
    <property type="protein sequence ID" value="GMI71088.1"/>
    <property type="molecule type" value="Genomic_DNA"/>
</dbReference>
<dbReference type="SUPFAM" id="SSF50630">
    <property type="entry name" value="Acid proteases"/>
    <property type="match status" value="1"/>
</dbReference>
<evidence type="ECO:0000256" key="7">
    <source>
        <dbReference type="SAM" id="SignalP"/>
    </source>
</evidence>
<feature type="domain" description="Peptidase A1" evidence="8">
    <location>
        <begin position="99"/>
        <end position="471"/>
    </location>
</feature>
<dbReference type="Pfam" id="PF14541">
    <property type="entry name" value="TAXi_C"/>
    <property type="match status" value="1"/>
</dbReference>
<dbReference type="InterPro" id="IPR021109">
    <property type="entry name" value="Peptidase_aspartic_dom_sf"/>
</dbReference>
<comment type="similarity">
    <text evidence="1">Belongs to the peptidase A1 family.</text>
</comment>
<evidence type="ECO:0000256" key="4">
    <source>
        <dbReference type="ARBA" id="ARBA00022801"/>
    </source>
</evidence>
<evidence type="ECO:0000259" key="8">
    <source>
        <dbReference type="PROSITE" id="PS51767"/>
    </source>
</evidence>
<evidence type="ECO:0000256" key="5">
    <source>
        <dbReference type="ARBA" id="ARBA00023180"/>
    </source>
</evidence>
<evidence type="ECO:0000256" key="6">
    <source>
        <dbReference type="PIRSR" id="PIRSR601461-1"/>
    </source>
</evidence>
<keyword evidence="2" id="KW-0645">Protease</keyword>
<dbReference type="PANTHER" id="PTHR47967">
    <property type="entry name" value="OS07G0603500 PROTEIN-RELATED"/>
    <property type="match status" value="1"/>
</dbReference>
<accession>A0A9W7LNH6</accession>
<feature type="active site" evidence="6">
    <location>
        <position position="344"/>
    </location>
</feature>
<dbReference type="InterPro" id="IPR033121">
    <property type="entry name" value="PEPTIDASE_A1"/>
</dbReference>
<evidence type="ECO:0000313" key="10">
    <source>
        <dbReference type="Proteomes" id="UP001165190"/>
    </source>
</evidence>
<comment type="caution">
    <text evidence="9">The sequence shown here is derived from an EMBL/GenBank/DDBJ whole genome shotgun (WGS) entry which is preliminary data.</text>
</comment>
<organism evidence="9 10">
    <name type="scientific">Hibiscus trionum</name>
    <name type="common">Flower of an hour</name>
    <dbReference type="NCBI Taxonomy" id="183268"/>
    <lineage>
        <taxon>Eukaryota</taxon>
        <taxon>Viridiplantae</taxon>
        <taxon>Streptophyta</taxon>
        <taxon>Embryophyta</taxon>
        <taxon>Tracheophyta</taxon>
        <taxon>Spermatophyta</taxon>
        <taxon>Magnoliopsida</taxon>
        <taxon>eudicotyledons</taxon>
        <taxon>Gunneridae</taxon>
        <taxon>Pentapetalae</taxon>
        <taxon>rosids</taxon>
        <taxon>malvids</taxon>
        <taxon>Malvales</taxon>
        <taxon>Malvaceae</taxon>
        <taxon>Malvoideae</taxon>
        <taxon>Hibiscus</taxon>
    </lineage>
</organism>
<dbReference type="CDD" id="cd05476">
    <property type="entry name" value="pepsin_A_like_plant"/>
    <property type="match status" value="1"/>
</dbReference>
<keyword evidence="4" id="KW-0378">Hydrolase</keyword>